<protein>
    <recommendedName>
        <fullName evidence="3">DUF1707 domain-containing protein</fullName>
    </recommendedName>
</protein>
<dbReference type="InterPro" id="IPR012551">
    <property type="entry name" value="DUF1707_SHOCT-like"/>
</dbReference>
<evidence type="ECO:0000256" key="1">
    <source>
        <dbReference type="SAM" id="MobiDB-lite"/>
    </source>
</evidence>
<dbReference type="Proteomes" id="UP000198546">
    <property type="component" value="Chromosome i"/>
</dbReference>
<feature type="region of interest" description="Disordered" evidence="1">
    <location>
        <begin position="1"/>
        <end position="25"/>
    </location>
</feature>
<keyword evidence="5" id="KW-1185">Reference proteome</keyword>
<feature type="domain" description="DUF1707" evidence="3">
    <location>
        <begin position="18"/>
        <end position="67"/>
    </location>
</feature>
<feature type="compositionally biased region" description="Basic and acidic residues" evidence="1">
    <location>
        <begin position="12"/>
        <end position="25"/>
    </location>
</feature>
<evidence type="ECO:0000313" key="4">
    <source>
        <dbReference type="EMBL" id="SDD75262.1"/>
    </source>
</evidence>
<dbReference type="EMBL" id="LT629688">
    <property type="protein sequence ID" value="SDD75262.1"/>
    <property type="molecule type" value="Genomic_DNA"/>
</dbReference>
<keyword evidence="2" id="KW-0812">Transmembrane</keyword>
<keyword evidence="2" id="KW-0472">Membrane</keyword>
<dbReference type="STRING" id="675864.SAMN04489747_1659"/>
<organism evidence="4 5">
    <name type="scientific">Auraticoccus monumenti</name>
    <dbReference type="NCBI Taxonomy" id="675864"/>
    <lineage>
        <taxon>Bacteria</taxon>
        <taxon>Bacillati</taxon>
        <taxon>Actinomycetota</taxon>
        <taxon>Actinomycetes</taxon>
        <taxon>Propionibacteriales</taxon>
        <taxon>Propionibacteriaceae</taxon>
        <taxon>Auraticoccus</taxon>
    </lineage>
</organism>
<name>A0A1G6XAZ1_9ACTN</name>
<evidence type="ECO:0000313" key="5">
    <source>
        <dbReference type="Proteomes" id="UP000198546"/>
    </source>
</evidence>
<sequence>MEQLPISSRYRSRPDEPVSEDERTELNARLNTAYTDGSLAEDDYRARMDTLFAATTLGELVPVVQGLAPAPTHAQPAIVSQQGRPGELSESRRPGGMAVGVAAAVVAGGILVAVLLVLLLLL</sequence>
<accession>A0A1G6XAZ1</accession>
<gene>
    <name evidence="4" type="ORF">SAMN04489747_1659</name>
</gene>
<dbReference type="RefSeq" id="WP_157677032.1">
    <property type="nucleotide sequence ID" value="NZ_LT629688.1"/>
</dbReference>
<dbReference type="AlphaFoldDB" id="A0A1G6XAZ1"/>
<dbReference type="Pfam" id="PF08044">
    <property type="entry name" value="DUF1707"/>
    <property type="match status" value="1"/>
</dbReference>
<evidence type="ECO:0000259" key="3">
    <source>
        <dbReference type="Pfam" id="PF08044"/>
    </source>
</evidence>
<reference evidence="4 5" key="1">
    <citation type="submission" date="2016-10" db="EMBL/GenBank/DDBJ databases">
        <authorList>
            <person name="de Groot N.N."/>
        </authorList>
    </citation>
    <scope>NUCLEOTIDE SEQUENCE [LARGE SCALE GENOMIC DNA]</scope>
    <source>
        <strain evidence="4 5">MON 2.2</strain>
    </source>
</reference>
<dbReference type="OrthoDB" id="3748531at2"/>
<feature type="transmembrane region" description="Helical" evidence="2">
    <location>
        <begin position="98"/>
        <end position="121"/>
    </location>
</feature>
<proteinExistence type="predicted"/>
<evidence type="ECO:0000256" key="2">
    <source>
        <dbReference type="SAM" id="Phobius"/>
    </source>
</evidence>
<keyword evidence="2" id="KW-1133">Transmembrane helix</keyword>